<dbReference type="SUPFAM" id="SSF50494">
    <property type="entry name" value="Trypsin-like serine proteases"/>
    <property type="match status" value="1"/>
</dbReference>
<evidence type="ECO:0000259" key="1">
    <source>
        <dbReference type="Pfam" id="PF00089"/>
    </source>
</evidence>
<dbReference type="Pfam" id="PF00089">
    <property type="entry name" value="Trypsin"/>
    <property type="match status" value="1"/>
</dbReference>
<evidence type="ECO:0000313" key="3">
    <source>
        <dbReference type="Proteomes" id="UP000291343"/>
    </source>
</evidence>
<dbReference type="GO" id="GO:0006508">
    <property type="term" value="P:proteolysis"/>
    <property type="evidence" value="ECO:0007669"/>
    <property type="project" value="InterPro"/>
</dbReference>
<evidence type="ECO:0000313" key="2">
    <source>
        <dbReference type="EMBL" id="RZF42317.1"/>
    </source>
</evidence>
<dbReference type="Gene3D" id="2.40.10.10">
    <property type="entry name" value="Trypsin-like serine proteases"/>
    <property type="match status" value="1"/>
</dbReference>
<dbReference type="OrthoDB" id="6642974at2759"/>
<proteinExistence type="predicted"/>
<gene>
    <name evidence="2" type="ORF">LSTR_LSTR003935</name>
</gene>
<organism evidence="2 3">
    <name type="scientific">Laodelphax striatellus</name>
    <name type="common">Small brown planthopper</name>
    <name type="synonym">Delphax striatella</name>
    <dbReference type="NCBI Taxonomy" id="195883"/>
    <lineage>
        <taxon>Eukaryota</taxon>
        <taxon>Metazoa</taxon>
        <taxon>Ecdysozoa</taxon>
        <taxon>Arthropoda</taxon>
        <taxon>Hexapoda</taxon>
        <taxon>Insecta</taxon>
        <taxon>Pterygota</taxon>
        <taxon>Neoptera</taxon>
        <taxon>Paraneoptera</taxon>
        <taxon>Hemiptera</taxon>
        <taxon>Auchenorrhyncha</taxon>
        <taxon>Fulgoroidea</taxon>
        <taxon>Delphacidae</taxon>
        <taxon>Criomorphinae</taxon>
        <taxon>Laodelphax</taxon>
    </lineage>
</organism>
<dbReference type="EMBL" id="QKKF02015239">
    <property type="protein sequence ID" value="RZF42317.1"/>
    <property type="molecule type" value="Genomic_DNA"/>
</dbReference>
<protein>
    <recommendedName>
        <fullName evidence="1">Peptidase S1 domain-containing protein</fullName>
    </recommendedName>
</protein>
<sequence length="372" mass="42557">MSIPRKACEIPVFDDYYYLSLEGKKLDKERCYDGSGKFAVKVVCFEDSQIILPDNFAVCFDGQWYPSKNTCVLKTCELVYDTYSTRYTCNTPKGVEVNCRLPAEPGTEITIRCAHWRYTFHNSRQNITAIKRFCQKSGEWQTWENCTPPCGLVSNNYTLFEENSNSSLKLVNEFPWSAAIYGYIDDEWKQLCVGTVISLIHVLTASDCVLGMKPGFLRVAFGKYFKNLSDYNQDRVHVVKYALNPPPYRLSILIVAEYIEFNDDVGTACLLGPGEVLDVKLQHFVTRGKDGNQSVITLNCQTSKQPRGNISSEDLLYCSPTSNHTFGPDELGEEVFHWMFYFSHKTQIHPTGYWQRVLISYSATSKDISEWQ</sequence>
<reference evidence="2 3" key="1">
    <citation type="journal article" date="2017" name="Gigascience">
        <title>Genome sequence of the small brown planthopper, Laodelphax striatellus.</title>
        <authorList>
            <person name="Zhu J."/>
            <person name="Jiang F."/>
            <person name="Wang X."/>
            <person name="Yang P."/>
            <person name="Bao Y."/>
            <person name="Zhao W."/>
            <person name="Wang W."/>
            <person name="Lu H."/>
            <person name="Wang Q."/>
            <person name="Cui N."/>
            <person name="Li J."/>
            <person name="Chen X."/>
            <person name="Luo L."/>
            <person name="Yu J."/>
            <person name="Kang L."/>
            <person name="Cui F."/>
        </authorList>
    </citation>
    <scope>NUCLEOTIDE SEQUENCE [LARGE SCALE GENOMIC DNA]</scope>
    <source>
        <strain evidence="2">Lst14</strain>
    </source>
</reference>
<name>A0A482X9D7_LAOST</name>
<dbReference type="AlphaFoldDB" id="A0A482X9D7"/>
<dbReference type="InParanoid" id="A0A482X9D7"/>
<dbReference type="InterPro" id="IPR001254">
    <property type="entry name" value="Trypsin_dom"/>
</dbReference>
<keyword evidence="3" id="KW-1185">Reference proteome</keyword>
<dbReference type="InterPro" id="IPR009003">
    <property type="entry name" value="Peptidase_S1_PA"/>
</dbReference>
<dbReference type="Proteomes" id="UP000291343">
    <property type="component" value="Unassembled WGS sequence"/>
</dbReference>
<dbReference type="GO" id="GO:0004252">
    <property type="term" value="F:serine-type endopeptidase activity"/>
    <property type="evidence" value="ECO:0007669"/>
    <property type="project" value="InterPro"/>
</dbReference>
<feature type="domain" description="Peptidase S1" evidence="1">
    <location>
        <begin position="172"/>
        <end position="281"/>
    </location>
</feature>
<accession>A0A482X9D7</accession>
<comment type="caution">
    <text evidence="2">The sequence shown here is derived from an EMBL/GenBank/DDBJ whole genome shotgun (WGS) entry which is preliminary data.</text>
</comment>
<dbReference type="STRING" id="195883.A0A482X9D7"/>
<dbReference type="InterPro" id="IPR043504">
    <property type="entry name" value="Peptidase_S1_PA_chymotrypsin"/>
</dbReference>